<dbReference type="InterPro" id="IPR023286">
    <property type="entry name" value="ABATE_dom_sf"/>
</dbReference>
<evidence type="ECO:0000313" key="2">
    <source>
        <dbReference type="Proteomes" id="UP000204221"/>
    </source>
</evidence>
<gene>
    <name evidence="1" type="ORF">AHOG_14110</name>
</gene>
<dbReference type="Proteomes" id="UP000204221">
    <property type="component" value="Chromosome"/>
</dbReference>
<dbReference type="InterPro" id="IPR021005">
    <property type="entry name" value="Znf_CGNR"/>
</dbReference>
<dbReference type="AlphaFoldDB" id="A0A221W3Y1"/>
<dbReference type="SUPFAM" id="SSF160904">
    <property type="entry name" value="Jann2411-like"/>
    <property type="match status" value="1"/>
</dbReference>
<accession>A0A221W3Y1</accession>
<sequence>MSSRGGGDGAANAGADEVLAPVLARHEWPARPLAGQPLGVDLLNTRWAAGGVDYDLFEHDELTAAWLVDRKLRQAAPLPAVRAHLREARDALAEVIAGRDARARLNAVLDHGRLRLALGEHGPVEHEEFDDPAAGAAWTCLRAYLRLSDAAPGRIRRCENPDCVLHFHDVSRSGDRRWCSMAVCGNRLKARRHSARVRGR</sequence>
<evidence type="ECO:0000313" key="1">
    <source>
        <dbReference type="EMBL" id="ASO20464.1"/>
    </source>
</evidence>
<dbReference type="Pfam" id="PF07336">
    <property type="entry name" value="ABATE"/>
    <property type="match status" value="1"/>
</dbReference>
<organism evidence="1 2">
    <name type="scientific">Actinoalloteichus hoggarensis</name>
    <dbReference type="NCBI Taxonomy" id="1470176"/>
    <lineage>
        <taxon>Bacteria</taxon>
        <taxon>Bacillati</taxon>
        <taxon>Actinomycetota</taxon>
        <taxon>Actinomycetes</taxon>
        <taxon>Pseudonocardiales</taxon>
        <taxon>Pseudonocardiaceae</taxon>
        <taxon>Actinoalloteichus</taxon>
    </lineage>
</organism>
<dbReference type="RefSeq" id="WP_245856782.1">
    <property type="nucleotide sequence ID" value="NZ_CP022521.1"/>
</dbReference>
<name>A0A221W3Y1_9PSEU</name>
<dbReference type="EMBL" id="CP022521">
    <property type="protein sequence ID" value="ASO20464.1"/>
    <property type="molecule type" value="Genomic_DNA"/>
</dbReference>
<proteinExistence type="predicted"/>
<dbReference type="Gene3D" id="1.10.3300.10">
    <property type="entry name" value="Jann2411-like domain"/>
    <property type="match status" value="1"/>
</dbReference>
<protein>
    <submittedName>
        <fullName evidence="1">CGNR zinc finger</fullName>
    </submittedName>
</protein>
<dbReference type="InterPro" id="IPR010852">
    <property type="entry name" value="ABATE"/>
</dbReference>
<dbReference type="KEGG" id="ahg:AHOG_14110"/>
<keyword evidence="2" id="KW-1185">Reference proteome</keyword>
<dbReference type="PANTHER" id="PTHR35525:SF3">
    <property type="entry name" value="BLL6575 PROTEIN"/>
    <property type="match status" value="1"/>
</dbReference>
<dbReference type="PANTHER" id="PTHR35525">
    <property type="entry name" value="BLL6575 PROTEIN"/>
    <property type="match status" value="1"/>
</dbReference>
<reference evidence="1 2" key="1">
    <citation type="submission" date="2017-07" db="EMBL/GenBank/DDBJ databases">
        <title>Complete genome sequence of Actinoalloteichus hoggarensis DSM 45943, type strain of Actinoalloteichus hoggarensis.</title>
        <authorList>
            <person name="Ruckert C."/>
            <person name="Nouioui I."/>
            <person name="Willmese J."/>
            <person name="van Wezel G."/>
            <person name="Klenk H.-P."/>
            <person name="Kalinowski J."/>
            <person name="Zotchev S.B."/>
        </authorList>
    </citation>
    <scope>NUCLEOTIDE SEQUENCE [LARGE SCALE GENOMIC DNA]</scope>
    <source>
        <strain evidence="1 2">DSM 45943</strain>
    </source>
</reference>
<dbReference type="Pfam" id="PF11706">
    <property type="entry name" value="zf-CGNR"/>
    <property type="match status" value="1"/>
</dbReference>